<dbReference type="CDD" id="cd05233">
    <property type="entry name" value="SDR_c"/>
    <property type="match status" value="1"/>
</dbReference>
<evidence type="ECO:0000256" key="1">
    <source>
        <dbReference type="ARBA" id="ARBA00006484"/>
    </source>
</evidence>
<dbReference type="InterPro" id="IPR036291">
    <property type="entry name" value="NAD(P)-bd_dom_sf"/>
</dbReference>
<name>A0ABP8LM25_9MICO</name>
<comment type="caution">
    <text evidence="3">The sequence shown here is derived from an EMBL/GenBank/DDBJ whole genome shotgun (WGS) entry which is preliminary data.</text>
</comment>
<dbReference type="Pfam" id="PF13561">
    <property type="entry name" value="adh_short_C2"/>
    <property type="match status" value="1"/>
</dbReference>
<comment type="similarity">
    <text evidence="1">Belongs to the short-chain dehydrogenases/reductases (SDR) family.</text>
</comment>
<evidence type="ECO:0000256" key="2">
    <source>
        <dbReference type="ARBA" id="ARBA00023002"/>
    </source>
</evidence>
<dbReference type="PRINTS" id="PR00081">
    <property type="entry name" value="GDHRDH"/>
</dbReference>
<dbReference type="PANTHER" id="PTHR24321:SF8">
    <property type="entry name" value="ESTRADIOL 17-BETA-DEHYDROGENASE 8-RELATED"/>
    <property type="match status" value="1"/>
</dbReference>
<reference evidence="4" key="1">
    <citation type="journal article" date="2019" name="Int. J. Syst. Evol. Microbiol.">
        <title>The Global Catalogue of Microorganisms (GCM) 10K type strain sequencing project: providing services to taxonomists for standard genome sequencing and annotation.</title>
        <authorList>
            <consortium name="The Broad Institute Genomics Platform"/>
            <consortium name="The Broad Institute Genome Sequencing Center for Infectious Disease"/>
            <person name="Wu L."/>
            <person name="Ma J."/>
        </authorList>
    </citation>
    <scope>NUCLEOTIDE SEQUENCE [LARGE SCALE GENOMIC DNA]</scope>
    <source>
        <strain evidence="4">JCM 17810</strain>
    </source>
</reference>
<gene>
    <name evidence="3" type="ORF">GCM10023169_35070</name>
</gene>
<dbReference type="PROSITE" id="PS00061">
    <property type="entry name" value="ADH_SHORT"/>
    <property type="match status" value="1"/>
</dbReference>
<dbReference type="SUPFAM" id="SSF51735">
    <property type="entry name" value="NAD(P)-binding Rossmann-fold domains"/>
    <property type="match status" value="1"/>
</dbReference>
<dbReference type="EMBL" id="BAABGN010000013">
    <property type="protein sequence ID" value="GAA4430976.1"/>
    <property type="molecule type" value="Genomic_DNA"/>
</dbReference>
<protein>
    <submittedName>
        <fullName evidence="3">SDR family oxidoreductase</fullName>
    </submittedName>
</protein>
<dbReference type="PANTHER" id="PTHR24321">
    <property type="entry name" value="DEHYDROGENASES, SHORT CHAIN"/>
    <property type="match status" value="1"/>
</dbReference>
<dbReference type="Gene3D" id="3.40.50.720">
    <property type="entry name" value="NAD(P)-binding Rossmann-like Domain"/>
    <property type="match status" value="1"/>
</dbReference>
<dbReference type="InterPro" id="IPR020904">
    <property type="entry name" value="Sc_DH/Rdtase_CS"/>
</dbReference>
<proteinExistence type="inferred from homology"/>
<sequence>MEPNPIEGQPVSTTLGAERPVALVTGGGTGIGAATAQRFADAGWRVAIVGRREGTLRRVAEQSGALAVPADAAETGPAADAVATVRDTFGRLDALVANAGGHGFARLTDTGDDEWAASIRGNLDSAFVIARSAMPELVSTRGSVVVVSSLAGLAAGPSTVGYTTTKHALIGLTRSIARDYGAHGVRANAVCPGWVRTPMADSEMDELAAASGIADREAAYRTVTADVPLRRPASPSEIAEVIHFLASPAASYVTGAVLPIDGGATSVDVPTLAFERAGL</sequence>
<evidence type="ECO:0000313" key="4">
    <source>
        <dbReference type="Proteomes" id="UP001500622"/>
    </source>
</evidence>
<dbReference type="InterPro" id="IPR002347">
    <property type="entry name" value="SDR_fam"/>
</dbReference>
<dbReference type="PRINTS" id="PR00080">
    <property type="entry name" value="SDRFAMILY"/>
</dbReference>
<keyword evidence="2" id="KW-0560">Oxidoreductase</keyword>
<dbReference type="Proteomes" id="UP001500622">
    <property type="component" value="Unassembled WGS sequence"/>
</dbReference>
<organism evidence="3 4">
    <name type="scientific">Georgenia halophila</name>
    <dbReference type="NCBI Taxonomy" id="620889"/>
    <lineage>
        <taxon>Bacteria</taxon>
        <taxon>Bacillati</taxon>
        <taxon>Actinomycetota</taxon>
        <taxon>Actinomycetes</taxon>
        <taxon>Micrococcales</taxon>
        <taxon>Bogoriellaceae</taxon>
        <taxon>Georgenia</taxon>
    </lineage>
</organism>
<accession>A0ABP8LM25</accession>
<keyword evidence="4" id="KW-1185">Reference proteome</keyword>
<evidence type="ECO:0000313" key="3">
    <source>
        <dbReference type="EMBL" id="GAA4430976.1"/>
    </source>
</evidence>